<evidence type="ECO:0000256" key="18">
    <source>
        <dbReference type="RuleBase" id="RU000579"/>
    </source>
</evidence>
<dbReference type="SUPFAM" id="SSF51735">
    <property type="entry name" value="NAD(P)-binding Rossmann-fold domains"/>
    <property type="match status" value="1"/>
</dbReference>
<dbReference type="GO" id="GO:0009088">
    <property type="term" value="P:threonine biosynthetic process"/>
    <property type="evidence" value="ECO:0007669"/>
    <property type="project" value="UniProtKB-UniPathway"/>
</dbReference>
<name>A0A1L8RAH2_9ENTE</name>
<dbReference type="PROSITE" id="PS01042">
    <property type="entry name" value="HOMOSER_DHGENASE"/>
    <property type="match status" value="1"/>
</dbReference>
<keyword evidence="12" id="KW-0520">NAD</keyword>
<evidence type="ECO:0000256" key="5">
    <source>
        <dbReference type="ARBA" id="ARBA00013213"/>
    </source>
</evidence>
<evidence type="ECO:0000256" key="6">
    <source>
        <dbReference type="ARBA" id="ARBA00013376"/>
    </source>
</evidence>
<dbReference type="GO" id="GO:0004412">
    <property type="term" value="F:homoserine dehydrogenase activity"/>
    <property type="evidence" value="ECO:0007669"/>
    <property type="project" value="UniProtKB-EC"/>
</dbReference>
<dbReference type="InterPro" id="IPR019811">
    <property type="entry name" value="HDH_CS"/>
</dbReference>
<evidence type="ECO:0000256" key="3">
    <source>
        <dbReference type="ARBA" id="ARBA00005062"/>
    </source>
</evidence>
<dbReference type="Gene3D" id="3.30.70.260">
    <property type="match status" value="1"/>
</dbReference>
<dbReference type="Pfam" id="PF00742">
    <property type="entry name" value="Homoserine_dh"/>
    <property type="match status" value="1"/>
</dbReference>
<dbReference type="FunFam" id="3.40.50.720:FF:000062">
    <property type="entry name" value="Homoserine dehydrogenase"/>
    <property type="match status" value="1"/>
</dbReference>
<keyword evidence="14 18" id="KW-0486">Methionine biosynthesis</keyword>
<dbReference type="InterPro" id="IPR001342">
    <property type="entry name" value="HDH_cat"/>
</dbReference>
<evidence type="ECO:0000259" key="20">
    <source>
        <dbReference type="Pfam" id="PF00742"/>
    </source>
</evidence>
<dbReference type="EC" id="1.1.1.3" evidence="5 18"/>
<feature type="domain" description="Aspartate/homoserine dehydrogenase NAD-binding" evidence="21">
    <location>
        <begin position="11"/>
        <end position="131"/>
    </location>
</feature>
<dbReference type="PIRSF" id="PIRSF000098">
    <property type="entry name" value="Homoser_dehydrog"/>
    <property type="match status" value="1"/>
</dbReference>
<comment type="caution">
    <text evidence="22">The sequence shown here is derived from an EMBL/GenBank/DDBJ whole genome shotgun (WGS) entry which is preliminary data.</text>
</comment>
<dbReference type="InterPro" id="IPR005106">
    <property type="entry name" value="Asp/hSer_DH_NAD-bd"/>
</dbReference>
<feature type="binding site" evidence="17">
    <location>
        <begin position="10"/>
        <end position="17"/>
    </location>
    <ligand>
        <name>NADP(+)</name>
        <dbReference type="ChEBI" id="CHEBI:58349"/>
    </ligand>
</feature>
<comment type="catalytic activity">
    <reaction evidence="15">
        <text>L-homoserine + NADP(+) = L-aspartate 4-semialdehyde + NADPH + H(+)</text>
        <dbReference type="Rhea" id="RHEA:15761"/>
        <dbReference type="ChEBI" id="CHEBI:15378"/>
        <dbReference type="ChEBI" id="CHEBI:57476"/>
        <dbReference type="ChEBI" id="CHEBI:57783"/>
        <dbReference type="ChEBI" id="CHEBI:58349"/>
        <dbReference type="ChEBI" id="CHEBI:537519"/>
        <dbReference type="EC" id="1.1.1.3"/>
    </reaction>
    <physiologicalReaction direction="right-to-left" evidence="15">
        <dbReference type="Rhea" id="RHEA:15763"/>
    </physiologicalReaction>
</comment>
<keyword evidence="10 17" id="KW-0521">NADP</keyword>
<evidence type="ECO:0000256" key="12">
    <source>
        <dbReference type="ARBA" id="ARBA00023027"/>
    </source>
</evidence>
<organism evidence="22 23">
    <name type="scientific">Enterococcus canintestini</name>
    <dbReference type="NCBI Taxonomy" id="317010"/>
    <lineage>
        <taxon>Bacteria</taxon>
        <taxon>Bacillati</taxon>
        <taxon>Bacillota</taxon>
        <taxon>Bacilli</taxon>
        <taxon>Lactobacillales</taxon>
        <taxon>Enterococcaceae</taxon>
        <taxon>Enterococcus</taxon>
    </lineage>
</organism>
<keyword evidence="11 18" id="KW-0560">Oxidoreductase</keyword>
<proteinExistence type="inferred from homology"/>
<gene>
    <name evidence="22" type="ORF">RU96_GL000204</name>
</gene>
<feature type="domain" description="Homoserine dehydrogenase catalytic" evidence="20">
    <location>
        <begin position="139"/>
        <end position="316"/>
    </location>
</feature>
<dbReference type="InterPro" id="IPR036291">
    <property type="entry name" value="NAD(P)-bd_dom_sf"/>
</dbReference>
<dbReference type="SUPFAM" id="SSF55347">
    <property type="entry name" value="Glyceraldehyde-3-phosphate dehydrogenase-like, C-terminal domain"/>
    <property type="match status" value="1"/>
</dbReference>
<dbReference type="RefSeq" id="WP_071863690.1">
    <property type="nucleotide sequence ID" value="NZ_JBHLVQ010000015.1"/>
</dbReference>
<keyword evidence="9" id="KW-0479">Metal-binding</keyword>
<keyword evidence="8 18" id="KW-0791">Threonine biosynthesis</keyword>
<evidence type="ECO:0000256" key="17">
    <source>
        <dbReference type="PIRSR" id="PIRSR000098-2"/>
    </source>
</evidence>
<reference evidence="22 23" key="1">
    <citation type="submission" date="2014-12" db="EMBL/GenBank/DDBJ databases">
        <title>Draft genome sequences of 29 type strains of Enterococci.</title>
        <authorList>
            <person name="Zhong Z."/>
            <person name="Sun Z."/>
            <person name="Liu W."/>
            <person name="Zhang W."/>
            <person name="Zhang H."/>
        </authorList>
    </citation>
    <scope>NUCLEOTIDE SEQUENCE [LARGE SCALE GENOMIC DNA]</scope>
    <source>
        <strain evidence="22 23">DSM 21207</strain>
    </source>
</reference>
<feature type="binding site" evidence="17">
    <location>
        <position position="107"/>
    </location>
    <ligand>
        <name>NADPH</name>
        <dbReference type="ChEBI" id="CHEBI:57783"/>
    </ligand>
</feature>
<dbReference type="Gene3D" id="3.40.50.720">
    <property type="entry name" value="NAD(P)-binding Rossmann-like Domain"/>
    <property type="match status" value="1"/>
</dbReference>
<sequence length="425" mass="46243">MEKRLKIGLLGLGVVGSGVVKVIAQNSAKILSATGIKLEVAKVLVRDGEDKKAIADTYGFTLVQDITAITEDPEIDIVVEVMGKIEPAKSFILSALKHGKHVVSANKDLIAQYGNELVATAQQNECYFYYEASVAGGIPILRTLSNSFLADEITEVFGIVNGTTNYMLTQMVENHLAYETALKQAQTLGFAESDPTNDVDGIDAAYKAIILTRFAFEQDLKMENLTIKGIRGIELADLELAQQLGYEVKLIAQTKNSNNGVYADVSPKLVAKNHPLASIRNELNGVFVKSTGIGQSMFYGPGAGSIPTATSVVNDLAVIAQNTAENVKVRPFASYKSEIKLQKASDVMGRFYIALKAQDDTQATKIAEILAEEDLAVELVEQIKNETLRLVYLTQTITLEKRDKVLTAFLNAEIQVTQMMELLEG</sequence>
<dbReference type="UniPathway" id="UPA00050">
    <property type="reaction ID" value="UER00063"/>
</dbReference>
<dbReference type="NCBIfam" id="NF004976">
    <property type="entry name" value="PRK06349.1"/>
    <property type="match status" value="1"/>
</dbReference>
<evidence type="ECO:0000256" key="16">
    <source>
        <dbReference type="PIRSR" id="PIRSR000098-1"/>
    </source>
</evidence>
<comment type="cofactor">
    <cofactor evidence="1">
        <name>a metal cation</name>
        <dbReference type="ChEBI" id="CHEBI:25213"/>
    </cofactor>
</comment>
<dbReference type="Pfam" id="PF03447">
    <property type="entry name" value="NAD_binding_3"/>
    <property type="match status" value="1"/>
</dbReference>
<evidence type="ECO:0000259" key="21">
    <source>
        <dbReference type="Pfam" id="PF03447"/>
    </source>
</evidence>
<dbReference type="PANTHER" id="PTHR43331">
    <property type="entry name" value="HOMOSERINE DEHYDROGENASE"/>
    <property type="match status" value="1"/>
</dbReference>
<evidence type="ECO:0000256" key="4">
    <source>
        <dbReference type="ARBA" id="ARBA00006753"/>
    </source>
</evidence>
<dbReference type="PANTHER" id="PTHR43331:SF1">
    <property type="entry name" value="HOMOSERINE DEHYDROGENASE"/>
    <property type="match status" value="1"/>
</dbReference>
<feature type="binding site" evidence="17">
    <location>
        <position position="192"/>
    </location>
    <ligand>
        <name>L-homoserine</name>
        <dbReference type="ChEBI" id="CHEBI:57476"/>
    </ligand>
</feature>
<dbReference type="GO" id="GO:0009086">
    <property type="term" value="P:methionine biosynthetic process"/>
    <property type="evidence" value="ECO:0007669"/>
    <property type="project" value="UniProtKB-KW"/>
</dbReference>
<evidence type="ECO:0000256" key="15">
    <source>
        <dbReference type="ARBA" id="ARBA00048841"/>
    </source>
</evidence>
<dbReference type="FunFam" id="3.30.360.10:FF:000005">
    <property type="entry name" value="Homoserine dehydrogenase"/>
    <property type="match status" value="1"/>
</dbReference>
<evidence type="ECO:0000313" key="22">
    <source>
        <dbReference type="EMBL" id="OJG16737.1"/>
    </source>
</evidence>
<evidence type="ECO:0000256" key="2">
    <source>
        <dbReference type="ARBA" id="ARBA00005056"/>
    </source>
</evidence>
<evidence type="ECO:0000256" key="19">
    <source>
        <dbReference type="RuleBase" id="RU004171"/>
    </source>
</evidence>
<feature type="active site" description="Proton donor" evidence="16">
    <location>
        <position position="207"/>
    </location>
</feature>
<keyword evidence="13" id="KW-0915">Sodium</keyword>
<keyword evidence="7 18" id="KW-0028">Amino-acid biosynthesis</keyword>
<evidence type="ECO:0000256" key="1">
    <source>
        <dbReference type="ARBA" id="ARBA00001920"/>
    </source>
</evidence>
<dbReference type="Gene3D" id="3.30.360.10">
    <property type="entry name" value="Dihydrodipicolinate Reductase, domain 2"/>
    <property type="match status" value="1"/>
</dbReference>
<evidence type="ECO:0000256" key="10">
    <source>
        <dbReference type="ARBA" id="ARBA00022857"/>
    </source>
</evidence>
<evidence type="ECO:0000256" key="7">
    <source>
        <dbReference type="ARBA" id="ARBA00022605"/>
    </source>
</evidence>
<protein>
    <recommendedName>
        <fullName evidence="6 18">Homoserine dehydrogenase</fullName>
        <ecNumber evidence="5 18">1.1.1.3</ecNumber>
    </recommendedName>
</protein>
<evidence type="ECO:0000256" key="14">
    <source>
        <dbReference type="ARBA" id="ARBA00023167"/>
    </source>
</evidence>
<dbReference type="InterPro" id="IPR016204">
    <property type="entry name" value="HDH"/>
</dbReference>
<comment type="pathway">
    <text evidence="2 18">Amino-acid biosynthesis; L-threonine biosynthesis; L-threonine from L-aspartate: step 3/5.</text>
</comment>
<dbReference type="OrthoDB" id="9808167at2"/>
<dbReference type="STRING" id="317010.RU96_GL000204"/>
<dbReference type="GO" id="GO:0050661">
    <property type="term" value="F:NADP binding"/>
    <property type="evidence" value="ECO:0007669"/>
    <property type="project" value="InterPro"/>
</dbReference>
<accession>A0A1L8RAH2</accession>
<evidence type="ECO:0000256" key="8">
    <source>
        <dbReference type="ARBA" id="ARBA00022697"/>
    </source>
</evidence>
<comment type="similarity">
    <text evidence="4 19">Belongs to the homoserine dehydrogenase family.</text>
</comment>
<dbReference type="GO" id="GO:0046872">
    <property type="term" value="F:metal ion binding"/>
    <property type="evidence" value="ECO:0007669"/>
    <property type="project" value="UniProtKB-KW"/>
</dbReference>
<evidence type="ECO:0000313" key="23">
    <source>
        <dbReference type="Proteomes" id="UP000182835"/>
    </source>
</evidence>
<dbReference type="EMBL" id="JXKG01000001">
    <property type="protein sequence ID" value="OJG16737.1"/>
    <property type="molecule type" value="Genomic_DNA"/>
</dbReference>
<dbReference type="AlphaFoldDB" id="A0A1L8RAH2"/>
<evidence type="ECO:0000256" key="11">
    <source>
        <dbReference type="ARBA" id="ARBA00023002"/>
    </source>
</evidence>
<evidence type="ECO:0000256" key="9">
    <source>
        <dbReference type="ARBA" id="ARBA00022723"/>
    </source>
</evidence>
<evidence type="ECO:0000256" key="13">
    <source>
        <dbReference type="ARBA" id="ARBA00023053"/>
    </source>
</evidence>
<comment type="pathway">
    <text evidence="3 18">Amino-acid biosynthesis; L-methionine biosynthesis via de novo pathway; L-homoserine from L-aspartate: step 3/3.</text>
</comment>
<dbReference type="UniPathway" id="UPA00051">
    <property type="reaction ID" value="UER00465"/>
</dbReference>
<dbReference type="Proteomes" id="UP000182835">
    <property type="component" value="Unassembled WGS sequence"/>
</dbReference>